<dbReference type="EMBL" id="CM001436">
    <property type="protein sequence ID" value="EHQ34561.1"/>
    <property type="molecule type" value="Genomic_DNA"/>
</dbReference>
<dbReference type="GO" id="GO:0006355">
    <property type="term" value="P:regulation of DNA-templated transcription"/>
    <property type="evidence" value="ECO:0007669"/>
    <property type="project" value="InterPro"/>
</dbReference>
<organism evidence="1 2">
    <name type="scientific">Methanoplanus limicola DSM 2279</name>
    <dbReference type="NCBI Taxonomy" id="937775"/>
    <lineage>
        <taxon>Archaea</taxon>
        <taxon>Methanobacteriati</taxon>
        <taxon>Methanobacteriota</taxon>
        <taxon>Stenosarchaea group</taxon>
        <taxon>Methanomicrobia</taxon>
        <taxon>Methanomicrobiales</taxon>
        <taxon>Methanomicrobiaceae</taxon>
        <taxon>Methanoplanus</taxon>
    </lineage>
</organism>
<dbReference type="OrthoDB" id="25654at2157"/>
<evidence type="ECO:0008006" key="3">
    <source>
        <dbReference type="Google" id="ProtNLM"/>
    </source>
</evidence>
<dbReference type="Gene3D" id="1.10.1220.10">
    <property type="entry name" value="Met repressor-like"/>
    <property type="match status" value="1"/>
</dbReference>
<name>H1Z1N5_9EURY</name>
<dbReference type="InParanoid" id="H1Z1N5"/>
<sequence length="98" mass="11422">MTEKTEKEKKVQTKNVGVRMPLALCEEMDKLVAAGKFSNYSDIILSLLRDYLVREEMKKVQISELSEFFRSDDGRELISELVDQEIYKRAVESSMARR</sequence>
<accession>H1Z1N5</accession>
<proteinExistence type="predicted"/>
<gene>
    <name evidence="1" type="ORF">Metlim_0422</name>
</gene>
<evidence type="ECO:0000313" key="1">
    <source>
        <dbReference type="EMBL" id="EHQ34561.1"/>
    </source>
</evidence>
<dbReference type="CDD" id="cd22231">
    <property type="entry name" value="RHH_NikR_HicB-like"/>
    <property type="match status" value="1"/>
</dbReference>
<dbReference type="STRING" id="937775.Metlim_0422"/>
<dbReference type="InterPro" id="IPR013321">
    <property type="entry name" value="Arc_rbn_hlx_hlx"/>
</dbReference>
<dbReference type="SUPFAM" id="SSF47598">
    <property type="entry name" value="Ribbon-helix-helix"/>
    <property type="match status" value="1"/>
</dbReference>
<dbReference type="AlphaFoldDB" id="H1Z1N5"/>
<keyword evidence="2" id="KW-1185">Reference proteome</keyword>
<dbReference type="RefSeq" id="WP_004076200.1">
    <property type="nucleotide sequence ID" value="NZ_CM001436.1"/>
</dbReference>
<dbReference type="Proteomes" id="UP000005741">
    <property type="component" value="Chromosome"/>
</dbReference>
<protein>
    <recommendedName>
        <fullName evidence="3">Transcriptional regulator, CopG/Arc/MetJ family</fullName>
    </recommendedName>
</protein>
<evidence type="ECO:0000313" key="2">
    <source>
        <dbReference type="Proteomes" id="UP000005741"/>
    </source>
</evidence>
<dbReference type="HOGENOM" id="CLU_2327291_0_0_2"/>
<dbReference type="InterPro" id="IPR010985">
    <property type="entry name" value="Ribbon_hlx_hlx"/>
</dbReference>
<reference evidence="1 2" key="1">
    <citation type="submission" date="2011-10" db="EMBL/GenBank/DDBJ databases">
        <title>The Improved High-Quality Draft genome of Methanoplanus limicola DSM 2279.</title>
        <authorList>
            <consortium name="US DOE Joint Genome Institute (JGI-PGF)"/>
            <person name="Lucas S."/>
            <person name="Copeland A."/>
            <person name="Lapidus A."/>
            <person name="Glavina del Rio T."/>
            <person name="Dalin E."/>
            <person name="Tice H."/>
            <person name="Bruce D."/>
            <person name="Goodwin L."/>
            <person name="Pitluck S."/>
            <person name="Peters L."/>
            <person name="Mikhailova N."/>
            <person name="Lu M."/>
            <person name="Kyrpides N."/>
            <person name="Mavromatis K."/>
            <person name="Ivanova N."/>
            <person name="Markowitz V."/>
            <person name="Cheng J.-F."/>
            <person name="Hugenholtz P."/>
            <person name="Woyke T."/>
            <person name="Wu D."/>
            <person name="Wirth R."/>
            <person name="Brambilla E.-M."/>
            <person name="Klenk H.-P."/>
            <person name="Eisen J.A."/>
        </authorList>
    </citation>
    <scope>NUCLEOTIDE SEQUENCE [LARGE SCALE GENOMIC DNA]</scope>
    <source>
        <strain evidence="1 2">DSM 2279</strain>
    </source>
</reference>